<evidence type="ECO:0000313" key="2">
    <source>
        <dbReference type="Proteomes" id="UP000310200"/>
    </source>
</evidence>
<organism evidence="1 2">
    <name type="scientific">Temnothorax longispinosus</name>
    <dbReference type="NCBI Taxonomy" id="300112"/>
    <lineage>
        <taxon>Eukaryota</taxon>
        <taxon>Metazoa</taxon>
        <taxon>Ecdysozoa</taxon>
        <taxon>Arthropoda</taxon>
        <taxon>Hexapoda</taxon>
        <taxon>Insecta</taxon>
        <taxon>Pterygota</taxon>
        <taxon>Neoptera</taxon>
        <taxon>Endopterygota</taxon>
        <taxon>Hymenoptera</taxon>
        <taxon>Apocrita</taxon>
        <taxon>Aculeata</taxon>
        <taxon>Formicoidea</taxon>
        <taxon>Formicidae</taxon>
        <taxon>Myrmicinae</taxon>
        <taxon>Temnothorax</taxon>
    </lineage>
</organism>
<keyword evidence="2" id="KW-1185">Reference proteome</keyword>
<name>A0A4V3SB74_9HYME</name>
<proteinExistence type="predicted"/>
<sequence>MYTIGVAILKPLFFNGMIEGSTNFPGFKQEFRSGEPTSKTKTSQKLSNLTKVAFNAEASTSADPAEKLLDKMFMIAATDCLLKFEDGKGENSSRLEYTSQRETTAGIAAINWQESVLLFTGDDDVQCGTMRKHNIQWLCANCLPPQKSPPDP</sequence>
<comment type="caution">
    <text evidence="1">The sequence shown here is derived from an EMBL/GenBank/DDBJ whole genome shotgun (WGS) entry which is preliminary data.</text>
</comment>
<accession>A0A4V3SB74</accession>
<evidence type="ECO:0000313" key="1">
    <source>
        <dbReference type="EMBL" id="TGZ51844.1"/>
    </source>
</evidence>
<protein>
    <submittedName>
        <fullName evidence="1">Uncharacterized protein</fullName>
    </submittedName>
</protein>
<gene>
    <name evidence="1" type="ORF">DBV15_08744</name>
</gene>
<dbReference type="Proteomes" id="UP000310200">
    <property type="component" value="Unassembled WGS sequence"/>
</dbReference>
<dbReference type="AlphaFoldDB" id="A0A4V3SB74"/>
<dbReference type="EMBL" id="QBLH01001448">
    <property type="protein sequence ID" value="TGZ51844.1"/>
    <property type="molecule type" value="Genomic_DNA"/>
</dbReference>
<reference evidence="1 2" key="1">
    <citation type="journal article" date="2019" name="Philos. Trans. R. Soc. Lond., B, Biol. Sci.">
        <title>Ant behaviour and brain gene expression of defending hosts depend on the ecological success of the intruding social parasite.</title>
        <authorList>
            <person name="Kaur R."/>
            <person name="Stoldt M."/>
            <person name="Jongepier E."/>
            <person name="Feldmeyer B."/>
            <person name="Menzel F."/>
            <person name="Bornberg-Bauer E."/>
            <person name="Foitzik S."/>
        </authorList>
    </citation>
    <scope>NUCLEOTIDE SEQUENCE [LARGE SCALE GENOMIC DNA]</scope>
    <source>
        <tissue evidence="1">Whole body</tissue>
    </source>
</reference>